<feature type="transmembrane region" description="Helical" evidence="7">
    <location>
        <begin position="411"/>
        <end position="435"/>
    </location>
</feature>
<proteinExistence type="inferred from homology"/>
<evidence type="ECO:0000256" key="3">
    <source>
        <dbReference type="ARBA" id="ARBA00022692"/>
    </source>
</evidence>
<evidence type="ECO:0000313" key="9">
    <source>
        <dbReference type="EMBL" id="KAJ1911221.1"/>
    </source>
</evidence>
<keyword evidence="3 7" id="KW-0812">Transmembrane</keyword>
<evidence type="ECO:0000313" key="10">
    <source>
        <dbReference type="Proteomes" id="UP001150538"/>
    </source>
</evidence>
<keyword evidence="4 7" id="KW-1133">Transmembrane helix</keyword>
<feature type="transmembrane region" description="Helical" evidence="7">
    <location>
        <begin position="195"/>
        <end position="215"/>
    </location>
</feature>
<dbReference type="PANTHER" id="PTHR10383">
    <property type="entry name" value="SERINE INCORPORATOR"/>
    <property type="match status" value="1"/>
</dbReference>
<feature type="transmembrane region" description="Helical" evidence="7">
    <location>
        <begin position="164"/>
        <end position="189"/>
    </location>
</feature>
<dbReference type="InterPro" id="IPR005016">
    <property type="entry name" value="TDE1/TMS"/>
</dbReference>
<dbReference type="Proteomes" id="UP001150538">
    <property type="component" value="Unassembled WGS sequence"/>
</dbReference>
<feature type="transmembrane region" description="Helical" evidence="7">
    <location>
        <begin position="93"/>
        <end position="111"/>
    </location>
</feature>
<dbReference type="PANTHER" id="PTHR10383:SF9">
    <property type="entry name" value="SERINE INCORPORATOR, ISOFORM F"/>
    <property type="match status" value="1"/>
</dbReference>
<feature type="signal peptide" evidence="8">
    <location>
        <begin position="1"/>
        <end position="18"/>
    </location>
</feature>
<comment type="similarity">
    <text evidence="2">Belongs to the TDE1 family.</text>
</comment>
<comment type="caution">
    <text evidence="9">The sequence shown here is derived from an EMBL/GenBank/DDBJ whole genome shotgun (WGS) entry which is preliminary data.</text>
</comment>
<keyword evidence="10" id="KW-1185">Reference proteome</keyword>
<dbReference type="EMBL" id="JANBPU010000473">
    <property type="protein sequence ID" value="KAJ1911221.1"/>
    <property type="molecule type" value="Genomic_DNA"/>
</dbReference>
<evidence type="ECO:0000256" key="6">
    <source>
        <dbReference type="SAM" id="MobiDB-lite"/>
    </source>
</evidence>
<feature type="transmembrane region" description="Helical" evidence="7">
    <location>
        <begin position="268"/>
        <end position="288"/>
    </location>
</feature>
<evidence type="ECO:0000256" key="1">
    <source>
        <dbReference type="ARBA" id="ARBA00004141"/>
    </source>
</evidence>
<reference evidence="9" key="1">
    <citation type="submission" date="2022-07" db="EMBL/GenBank/DDBJ databases">
        <title>Phylogenomic reconstructions and comparative analyses of Kickxellomycotina fungi.</title>
        <authorList>
            <person name="Reynolds N.K."/>
            <person name="Stajich J.E."/>
            <person name="Barry K."/>
            <person name="Grigoriev I.V."/>
            <person name="Crous P."/>
            <person name="Smith M.E."/>
        </authorList>
    </citation>
    <scope>NUCLEOTIDE SEQUENCE</scope>
    <source>
        <strain evidence="9">NBRC 100468</strain>
    </source>
</reference>
<dbReference type="OrthoDB" id="5963193at2759"/>
<accession>A0A9W7ZV29</accession>
<feature type="region of interest" description="Disordered" evidence="6">
    <location>
        <begin position="342"/>
        <end position="362"/>
    </location>
</feature>
<name>A0A9W7ZV29_9FUNG</name>
<feature type="chain" id="PRO_5040797507" evidence="8">
    <location>
        <begin position="19"/>
        <end position="441"/>
    </location>
</feature>
<gene>
    <name evidence="9" type="primary">TMS1</name>
    <name evidence="9" type="ORF">H4219_006006</name>
</gene>
<feature type="transmembrane region" description="Helical" evidence="7">
    <location>
        <begin position="370"/>
        <end position="391"/>
    </location>
</feature>
<evidence type="ECO:0000256" key="5">
    <source>
        <dbReference type="ARBA" id="ARBA00023136"/>
    </source>
</evidence>
<evidence type="ECO:0000256" key="8">
    <source>
        <dbReference type="SAM" id="SignalP"/>
    </source>
</evidence>
<feature type="transmembrane region" description="Helical" evidence="7">
    <location>
        <begin position="227"/>
        <end position="248"/>
    </location>
</feature>
<evidence type="ECO:0000256" key="2">
    <source>
        <dbReference type="ARBA" id="ARBA00006665"/>
    </source>
</evidence>
<keyword evidence="8" id="KW-0732">Signal</keyword>
<evidence type="ECO:0000256" key="4">
    <source>
        <dbReference type="ARBA" id="ARBA00022989"/>
    </source>
</evidence>
<dbReference type="Pfam" id="PF03348">
    <property type="entry name" value="Serinc"/>
    <property type="match status" value="1"/>
</dbReference>
<comment type="subcellular location">
    <subcellularLocation>
        <location evidence="1">Membrane</location>
        <topology evidence="1">Multi-pass membrane protein</topology>
    </subcellularLocation>
</comment>
<dbReference type="GO" id="GO:0016020">
    <property type="term" value="C:membrane"/>
    <property type="evidence" value="ECO:0007669"/>
    <property type="project" value="UniProtKB-SubCell"/>
</dbReference>
<protein>
    <submittedName>
        <fullName evidence="9">Membrane protein tms1</fullName>
    </submittedName>
</protein>
<dbReference type="AlphaFoldDB" id="A0A9W7ZV29"/>
<keyword evidence="5 7" id="KW-0472">Membrane</keyword>
<sequence length="441" mass="48971">MSTRLCYATLFLVNSILASVMTTNWAIEKVKHISWGIINLKCEQDTCYGVLAVHRICFALSLWHLILMFVVWGVSDSRHPRAKIQNGWWLPKILGWVAMVVLSFVIPNGFFTFYSRYIAMAGAGIFLIIQLVLLVDFAHNFAESCIESWEENGGEDSNNDTWRWVLLITTGGSYVGFIAITVVGYVFFAQPGCNLNQFFITLNLLLCLGVSTLAIHPRIQEANIKSGLAQAGMVTIYCSYLICSSLVGEPVGEDNKQCNPLYHSTGSRSTMLILGTLFTIVSICYCTSNAATRSQSLMNNNEYEPLSSDSALPLMENGTSSAQLRAQVLRQAVAEGSLPASALDDLDDENDDSSNHNSNDDEKQGVQYSYAFFHFIFMVASMYVAMLLTNWNTANADKGEGIWIGRSIVAVWVKVVSSWICIVLYAWTLVAPVLLPDRDWS</sequence>
<evidence type="ECO:0000256" key="7">
    <source>
        <dbReference type="SAM" id="Phobius"/>
    </source>
</evidence>
<organism evidence="9 10">
    <name type="scientific">Mycoemilia scoparia</name>
    <dbReference type="NCBI Taxonomy" id="417184"/>
    <lineage>
        <taxon>Eukaryota</taxon>
        <taxon>Fungi</taxon>
        <taxon>Fungi incertae sedis</taxon>
        <taxon>Zoopagomycota</taxon>
        <taxon>Kickxellomycotina</taxon>
        <taxon>Kickxellomycetes</taxon>
        <taxon>Kickxellales</taxon>
        <taxon>Kickxellaceae</taxon>
        <taxon>Mycoemilia</taxon>
    </lineage>
</organism>
<feature type="transmembrane region" description="Helical" evidence="7">
    <location>
        <begin position="117"/>
        <end position="138"/>
    </location>
</feature>
<feature type="transmembrane region" description="Helical" evidence="7">
    <location>
        <begin position="52"/>
        <end position="72"/>
    </location>
</feature>